<dbReference type="AlphaFoldDB" id="A0A7X9IJV4"/>
<reference evidence="5 6" key="1">
    <citation type="journal article" date="2020" name="Biotechnol. Biofuels">
        <title>New insights from the biogas microbiome by comprehensive genome-resolved metagenomics of nearly 1600 species originating from multiple anaerobic digesters.</title>
        <authorList>
            <person name="Campanaro S."/>
            <person name="Treu L."/>
            <person name="Rodriguez-R L.M."/>
            <person name="Kovalovszki A."/>
            <person name="Ziels R.M."/>
            <person name="Maus I."/>
            <person name="Zhu X."/>
            <person name="Kougias P.G."/>
            <person name="Basile A."/>
            <person name="Luo G."/>
            <person name="Schluter A."/>
            <person name="Konstantinidis K.T."/>
            <person name="Angelidaki I."/>
        </authorList>
    </citation>
    <scope>NUCLEOTIDE SEQUENCE [LARGE SCALE GENOMIC DNA]</scope>
    <source>
        <strain evidence="5">AS27yjCOA_65</strain>
    </source>
</reference>
<dbReference type="GO" id="GO:0004722">
    <property type="term" value="F:protein serine/threonine phosphatase activity"/>
    <property type="evidence" value="ECO:0007669"/>
    <property type="project" value="InterPro"/>
</dbReference>
<feature type="transmembrane region" description="Helical" evidence="3">
    <location>
        <begin position="344"/>
        <end position="364"/>
    </location>
</feature>
<name>A0A7X9IJV4_9DELT</name>
<dbReference type="SUPFAM" id="SSF81606">
    <property type="entry name" value="PP2C-like"/>
    <property type="match status" value="1"/>
</dbReference>
<feature type="region of interest" description="Disordered" evidence="2">
    <location>
        <begin position="277"/>
        <end position="300"/>
    </location>
</feature>
<dbReference type="InterPro" id="IPR015655">
    <property type="entry name" value="PP2C"/>
</dbReference>
<feature type="coiled-coil region" evidence="1">
    <location>
        <begin position="602"/>
        <end position="682"/>
    </location>
</feature>
<dbReference type="Proteomes" id="UP000524246">
    <property type="component" value="Unassembled WGS sequence"/>
</dbReference>
<evidence type="ECO:0000259" key="4">
    <source>
        <dbReference type="PROSITE" id="PS51746"/>
    </source>
</evidence>
<feature type="coiled-coil region" evidence="1">
    <location>
        <begin position="456"/>
        <end position="519"/>
    </location>
</feature>
<protein>
    <submittedName>
        <fullName evidence="5">Stp1/IreP family PP2C-type Ser/Thr phosphatase</fullName>
    </submittedName>
</protein>
<keyword evidence="1" id="KW-0175">Coiled coil</keyword>
<evidence type="ECO:0000313" key="5">
    <source>
        <dbReference type="EMBL" id="NMC63040.1"/>
    </source>
</evidence>
<proteinExistence type="predicted"/>
<dbReference type="PROSITE" id="PS51746">
    <property type="entry name" value="PPM_2"/>
    <property type="match status" value="1"/>
</dbReference>
<evidence type="ECO:0000256" key="2">
    <source>
        <dbReference type="SAM" id="MobiDB-lite"/>
    </source>
</evidence>
<dbReference type="InterPro" id="IPR001932">
    <property type="entry name" value="PPM-type_phosphatase-like_dom"/>
</dbReference>
<keyword evidence="3" id="KW-0812">Transmembrane</keyword>
<dbReference type="InterPro" id="IPR036457">
    <property type="entry name" value="PPM-type-like_dom_sf"/>
</dbReference>
<dbReference type="SMART" id="SM00331">
    <property type="entry name" value="PP2C_SIG"/>
    <property type="match status" value="1"/>
</dbReference>
<organism evidence="5 6">
    <name type="scientific">SAR324 cluster bacterium</name>
    <dbReference type="NCBI Taxonomy" id="2024889"/>
    <lineage>
        <taxon>Bacteria</taxon>
        <taxon>Deltaproteobacteria</taxon>
        <taxon>SAR324 cluster</taxon>
    </lineage>
</organism>
<evidence type="ECO:0000313" key="6">
    <source>
        <dbReference type="Proteomes" id="UP000524246"/>
    </source>
</evidence>
<evidence type="ECO:0000256" key="1">
    <source>
        <dbReference type="SAM" id="Coils"/>
    </source>
</evidence>
<sequence>MTDISADGAKNILDALRYVALSDIGMRREENQDSYGAILRPGFRVFIVADGMGGAQGGGIASKLAIDTIENIIGEKDEITSEEFLEAVYESNSAVFNKASESPELLGMGTTFVSLLFVDTALYIVHVGDSRAYRIRKGKTTQLTEDHTLVKELVKSGAISAAQAENHPISHMLTRSLGPSEDTVIDLVLSPDGPVQGDVYLLCSDGLYNLVQESEFNSLIQGVSLEEAAKKLVALANERGGTDNITVMLVEIGEEYPVTLDDVSSIEEEKEVDVVSPAGELDVEKDGKSNDGDKEPEPKSVSQILEITQLNDENSKRIDLLLKETAEILANQKRSETDSKIRKFLLVIVVCFLLTGMWIGKLAIDRVSEDSRLSSGGQKEAKQIALVQLPMKERPNGTIAIHKSKYVIGPRDDAPKLDLPVVATLWHEDAGDISLSKEWSGPAEVSQNSKLVSAEEHNIQERKADLRKQIAQLEVKLTRFSQPINSEFSDHLKGFAERLEELNREMADLRQELDVATRRLSVWYDRKKRLEVGDPINMASEVAVSSNSVREKKESFEKITWDYLKELEILRFNQNDKEQERKAAALLNRRTVAVRELTAEVKSAIEENISRSNQEIAELTQQRDRKESEIEEINREEAFIKSILNASPEERDNIRTQVAKEKLSLEKELEELQRILPDENED</sequence>
<keyword evidence="3" id="KW-0472">Membrane</keyword>
<dbReference type="SMART" id="SM00332">
    <property type="entry name" value="PP2Cc"/>
    <property type="match status" value="1"/>
</dbReference>
<keyword evidence="3" id="KW-1133">Transmembrane helix</keyword>
<feature type="compositionally biased region" description="Basic and acidic residues" evidence="2">
    <location>
        <begin position="282"/>
        <end position="298"/>
    </location>
</feature>
<feature type="domain" description="PPM-type phosphatase" evidence="4">
    <location>
        <begin position="17"/>
        <end position="252"/>
    </location>
</feature>
<accession>A0A7X9IJV4</accession>
<dbReference type="CDD" id="cd00143">
    <property type="entry name" value="PP2Cc"/>
    <property type="match status" value="1"/>
</dbReference>
<dbReference type="Pfam" id="PF13672">
    <property type="entry name" value="PP2C_2"/>
    <property type="match status" value="1"/>
</dbReference>
<dbReference type="EMBL" id="JAAZON010000338">
    <property type="protein sequence ID" value="NMC63040.1"/>
    <property type="molecule type" value="Genomic_DNA"/>
</dbReference>
<gene>
    <name evidence="5" type="ORF">GYA55_07715</name>
</gene>
<evidence type="ECO:0000256" key="3">
    <source>
        <dbReference type="SAM" id="Phobius"/>
    </source>
</evidence>
<feature type="transmembrane region" description="Helical" evidence="3">
    <location>
        <begin position="105"/>
        <end position="127"/>
    </location>
</feature>
<dbReference type="NCBIfam" id="NF033484">
    <property type="entry name" value="Stp1_PP2C_phos"/>
    <property type="match status" value="1"/>
</dbReference>
<dbReference type="PANTHER" id="PTHR47992">
    <property type="entry name" value="PROTEIN PHOSPHATASE"/>
    <property type="match status" value="1"/>
</dbReference>
<dbReference type="Gene3D" id="3.60.40.10">
    <property type="entry name" value="PPM-type phosphatase domain"/>
    <property type="match status" value="1"/>
</dbReference>
<comment type="caution">
    <text evidence="5">The sequence shown here is derived from an EMBL/GenBank/DDBJ whole genome shotgun (WGS) entry which is preliminary data.</text>
</comment>